<keyword evidence="5" id="KW-0233">DNA recombination</keyword>
<dbReference type="AlphaFoldDB" id="A0A9X9XKM6"/>
<dbReference type="InterPro" id="IPR006120">
    <property type="entry name" value="Resolvase_HTH_dom"/>
</dbReference>
<proteinExistence type="inferred from homology"/>
<dbReference type="Gene3D" id="3.40.50.1390">
    <property type="entry name" value="Resolvase, N-terminal catalytic domain"/>
    <property type="match status" value="1"/>
</dbReference>
<dbReference type="GO" id="GO:0000150">
    <property type="term" value="F:DNA strand exchange activity"/>
    <property type="evidence" value="ECO:0007669"/>
    <property type="project" value="UniProtKB-KW"/>
</dbReference>
<feature type="domain" description="Resolvase/invertase-type recombinase catalytic" evidence="7">
    <location>
        <begin position="1"/>
        <end position="134"/>
    </location>
</feature>
<dbReference type="InterPro" id="IPR006118">
    <property type="entry name" value="Recombinase_CS"/>
</dbReference>
<evidence type="ECO:0000313" key="8">
    <source>
        <dbReference type="EMBL" id="MBR0684262.1"/>
    </source>
</evidence>
<dbReference type="PANTHER" id="PTHR30461">
    <property type="entry name" value="DNA-INVERTASE FROM LAMBDOID PROPHAGE"/>
    <property type="match status" value="1"/>
</dbReference>
<dbReference type="InterPro" id="IPR006119">
    <property type="entry name" value="Resolv_N"/>
</dbReference>
<reference evidence="8" key="2">
    <citation type="journal article" date="2021" name="Syst. Appl. Microbiol.">
        <title>Roseomonas hellenica sp. nov., isolated from roots of wild-growing Alkanna tinctoria.</title>
        <authorList>
            <person name="Rat A."/>
            <person name="Naranjo H.D."/>
            <person name="Lebbe L."/>
            <person name="Cnockaert M."/>
            <person name="Krigas N."/>
            <person name="Grigoriadou K."/>
            <person name="Maloupa E."/>
            <person name="Willems A."/>
        </authorList>
    </citation>
    <scope>NUCLEOTIDE SEQUENCE</scope>
    <source>
        <strain evidence="8">LMG 31228</strain>
    </source>
</reference>
<evidence type="ECO:0000256" key="3">
    <source>
        <dbReference type="ARBA" id="ARBA00023100"/>
    </source>
</evidence>
<evidence type="ECO:0000256" key="2">
    <source>
        <dbReference type="ARBA" id="ARBA00022908"/>
    </source>
</evidence>
<evidence type="ECO:0000256" key="5">
    <source>
        <dbReference type="ARBA" id="ARBA00023172"/>
    </source>
</evidence>
<dbReference type="CDD" id="cd03768">
    <property type="entry name" value="SR_ResInv"/>
    <property type="match status" value="1"/>
</dbReference>
<dbReference type="RefSeq" id="WP_211850137.1">
    <property type="nucleotide sequence ID" value="NZ_JAAEDL010000072.1"/>
</dbReference>
<dbReference type="FunFam" id="3.40.50.1390:FF:000001">
    <property type="entry name" value="DNA recombinase"/>
    <property type="match status" value="1"/>
</dbReference>
<dbReference type="InterPro" id="IPR036162">
    <property type="entry name" value="Resolvase-like_N_sf"/>
</dbReference>
<protein>
    <submittedName>
        <fullName evidence="8">Recombinase family protein</fullName>
    </submittedName>
</protein>
<dbReference type="GO" id="GO:0003677">
    <property type="term" value="F:DNA binding"/>
    <property type="evidence" value="ECO:0007669"/>
    <property type="project" value="UniProtKB-KW"/>
</dbReference>
<name>A0A9X9XKM6_9PROT</name>
<dbReference type="InterPro" id="IPR050639">
    <property type="entry name" value="SSR_resolvase"/>
</dbReference>
<evidence type="ECO:0000256" key="4">
    <source>
        <dbReference type="ARBA" id="ARBA00023125"/>
    </source>
</evidence>
<feature type="active site" description="O-(5'-phospho-DNA)-serine intermediate" evidence="6">
    <location>
        <position position="9"/>
    </location>
</feature>
<keyword evidence="9" id="KW-1185">Reference proteome</keyword>
<dbReference type="Proteomes" id="UP001138709">
    <property type="component" value="Unassembled WGS sequence"/>
</dbReference>
<dbReference type="PANTHER" id="PTHR30461:SF2">
    <property type="entry name" value="SERINE RECOMBINASE PINE-RELATED"/>
    <property type="match status" value="1"/>
</dbReference>
<organism evidence="8 9">
    <name type="scientific">Neoroseomonas eburnea</name>
    <dbReference type="NCBI Taxonomy" id="1346889"/>
    <lineage>
        <taxon>Bacteria</taxon>
        <taxon>Pseudomonadati</taxon>
        <taxon>Pseudomonadota</taxon>
        <taxon>Alphaproteobacteria</taxon>
        <taxon>Acetobacterales</taxon>
        <taxon>Acetobacteraceae</taxon>
        <taxon>Neoroseomonas</taxon>
    </lineage>
</organism>
<dbReference type="SMART" id="SM00857">
    <property type="entry name" value="Resolvase"/>
    <property type="match status" value="1"/>
</dbReference>
<dbReference type="CDD" id="cd00569">
    <property type="entry name" value="HTH_Hin_like"/>
    <property type="match status" value="1"/>
</dbReference>
<comment type="caution">
    <text evidence="8">The sequence shown here is derived from an EMBL/GenBank/DDBJ whole genome shotgun (WGS) entry which is preliminary data.</text>
</comment>
<keyword evidence="2" id="KW-0229">DNA integration</keyword>
<keyword evidence="4" id="KW-0238">DNA-binding</keyword>
<evidence type="ECO:0000256" key="6">
    <source>
        <dbReference type="PIRSR" id="PIRSR606118-50"/>
    </source>
</evidence>
<dbReference type="InterPro" id="IPR009057">
    <property type="entry name" value="Homeodomain-like_sf"/>
</dbReference>
<dbReference type="Gene3D" id="1.10.10.60">
    <property type="entry name" value="Homeodomain-like"/>
    <property type="match status" value="1"/>
</dbReference>
<sequence>MLLGYARVSVLDQNHALQLDALRAAGCERVFTETASGARTDRPELARLMEQAREGDVVVCWRLDRLGRSLKHLLDLAEKLQRRGIGLRSITESIDTSTPAGRFLFAILGALASMEREIIVERTRAGLAAAAARGRRGGRPVVLTEAKVRAARAMLASGEMSAGEVARQVGVSPSTLYRHLPGGRSGVITA</sequence>
<keyword evidence="3" id="KW-0230">DNA invertase</keyword>
<dbReference type="PROSITE" id="PS51736">
    <property type="entry name" value="RECOMBINASES_3"/>
    <property type="match status" value="1"/>
</dbReference>
<comment type="similarity">
    <text evidence="1">Belongs to the site-specific recombinase resolvase family.</text>
</comment>
<evidence type="ECO:0000313" key="9">
    <source>
        <dbReference type="Proteomes" id="UP001138709"/>
    </source>
</evidence>
<gene>
    <name evidence="8" type="ORF">GXW74_27645</name>
</gene>
<dbReference type="GO" id="GO:0015074">
    <property type="term" value="P:DNA integration"/>
    <property type="evidence" value="ECO:0007669"/>
    <property type="project" value="UniProtKB-KW"/>
</dbReference>
<dbReference type="Pfam" id="PF00239">
    <property type="entry name" value="Resolvase"/>
    <property type="match status" value="1"/>
</dbReference>
<evidence type="ECO:0000259" key="7">
    <source>
        <dbReference type="PROSITE" id="PS51736"/>
    </source>
</evidence>
<dbReference type="PROSITE" id="PS00398">
    <property type="entry name" value="RECOMBINASES_2"/>
    <property type="match status" value="1"/>
</dbReference>
<dbReference type="SUPFAM" id="SSF53041">
    <property type="entry name" value="Resolvase-like"/>
    <property type="match status" value="1"/>
</dbReference>
<dbReference type="SUPFAM" id="SSF46689">
    <property type="entry name" value="Homeodomain-like"/>
    <property type="match status" value="1"/>
</dbReference>
<dbReference type="Pfam" id="PF02796">
    <property type="entry name" value="HTH_7"/>
    <property type="match status" value="1"/>
</dbReference>
<evidence type="ECO:0000256" key="1">
    <source>
        <dbReference type="ARBA" id="ARBA00009913"/>
    </source>
</evidence>
<dbReference type="EMBL" id="JAAEDL010000072">
    <property type="protein sequence ID" value="MBR0684262.1"/>
    <property type="molecule type" value="Genomic_DNA"/>
</dbReference>
<accession>A0A9X9XKM6</accession>
<reference evidence="8" key="1">
    <citation type="submission" date="2020-01" db="EMBL/GenBank/DDBJ databases">
        <authorList>
            <person name="Rat A."/>
        </authorList>
    </citation>
    <scope>NUCLEOTIDE SEQUENCE</scope>
    <source>
        <strain evidence="8">LMG 31228</strain>
    </source>
</reference>